<protein>
    <submittedName>
        <fullName evidence="2">Uncharacterized protein</fullName>
    </submittedName>
</protein>
<feature type="region of interest" description="Disordered" evidence="1">
    <location>
        <begin position="177"/>
        <end position="196"/>
    </location>
</feature>
<gene>
    <name evidence="2" type="ORF">DNTS_026689</name>
</gene>
<sequence length="606" mass="67292">MLHYVSTSTAIEQIVDNIGSMSWRIQDTEVETMIKSKLRLLGQWGEWLTAENTKSLGFKFFGSLINLRRNSDVLTHEEPTKEVSRDDMGLHPPSPSYASSSKMYTHMGTMPRTSKKDKILKKSKPKDKIKCKQSQSVSVDHVEESLLLQVLVVPESTDFKSHIQSQKLPPVLTLGEREKKQAEDRKIPDAPNAGLPCLSQESMVQPMVPKKRLKEKVISLKNAEAVSLMEQKTSLENANGGSNLIMDTREEQLNTTKSEEYVEVRQIQLELSQIWALEHIRIWPLELGWVWPLELSQIWALELGSLAELDLTSRVELDLASGYELDLGSRTRSDLAFRVEPDLTSGAELNIVFKPGLDLGTEAELDLTSRVQPDMTSGTGPDLDFIWPLELGTELDQCSGAQPDLTTSVEPDLTSGDGPDLSFGAITFSMWSGDHRCICRIETRHSPPSIVWSPGGGGGWGLDACKHLSLFYIPPSTPRILPHPLLSSKSDEVIPASAVKHRKRWSESKRQWNCAGEGHDPGLIEDSRGGRAEQRRTGAMTERCSLWSALSAAACCFYRGSFMQVQSHHGDSLTLQDNPSLVSQPPSEIARLASSSHHVAVCKDTH</sequence>
<feature type="compositionally biased region" description="Basic and acidic residues" evidence="1">
    <location>
        <begin position="177"/>
        <end position="188"/>
    </location>
</feature>
<feature type="compositionally biased region" description="Basic residues" evidence="1">
    <location>
        <begin position="113"/>
        <end position="131"/>
    </location>
</feature>
<evidence type="ECO:0000313" key="2">
    <source>
        <dbReference type="EMBL" id="TRY74148.1"/>
    </source>
</evidence>
<accession>A0A553P8Z4</accession>
<keyword evidence="3" id="KW-1185">Reference proteome</keyword>
<dbReference type="Proteomes" id="UP000316079">
    <property type="component" value="Unassembled WGS sequence"/>
</dbReference>
<feature type="region of interest" description="Disordered" evidence="1">
    <location>
        <begin position="76"/>
        <end position="132"/>
    </location>
</feature>
<proteinExistence type="predicted"/>
<dbReference type="OrthoDB" id="9395392at2759"/>
<reference evidence="2 3" key="1">
    <citation type="journal article" date="2019" name="Sci. Data">
        <title>Hybrid genome assembly and annotation of Danionella translucida.</title>
        <authorList>
            <person name="Kadobianskyi M."/>
            <person name="Schulze L."/>
            <person name="Schuelke M."/>
            <person name="Judkewitz B."/>
        </authorList>
    </citation>
    <scope>NUCLEOTIDE SEQUENCE [LARGE SCALE GENOMIC DNA]</scope>
    <source>
        <strain evidence="2 3">Bolton</strain>
    </source>
</reference>
<dbReference type="EMBL" id="SRMA01026728">
    <property type="protein sequence ID" value="TRY74148.1"/>
    <property type="molecule type" value="Genomic_DNA"/>
</dbReference>
<dbReference type="STRING" id="623744.A0A553P8Z4"/>
<comment type="caution">
    <text evidence="2">The sequence shown here is derived from an EMBL/GenBank/DDBJ whole genome shotgun (WGS) entry which is preliminary data.</text>
</comment>
<evidence type="ECO:0000256" key="1">
    <source>
        <dbReference type="SAM" id="MobiDB-lite"/>
    </source>
</evidence>
<feature type="compositionally biased region" description="Basic and acidic residues" evidence="1">
    <location>
        <begin position="76"/>
        <end position="89"/>
    </location>
</feature>
<name>A0A553P8Z4_9TELE</name>
<feature type="region of interest" description="Disordered" evidence="1">
    <location>
        <begin position="510"/>
        <end position="529"/>
    </location>
</feature>
<feature type="compositionally biased region" description="Basic and acidic residues" evidence="1">
    <location>
        <begin position="517"/>
        <end position="529"/>
    </location>
</feature>
<organism evidence="2 3">
    <name type="scientific">Danionella cerebrum</name>
    <dbReference type="NCBI Taxonomy" id="2873325"/>
    <lineage>
        <taxon>Eukaryota</taxon>
        <taxon>Metazoa</taxon>
        <taxon>Chordata</taxon>
        <taxon>Craniata</taxon>
        <taxon>Vertebrata</taxon>
        <taxon>Euteleostomi</taxon>
        <taxon>Actinopterygii</taxon>
        <taxon>Neopterygii</taxon>
        <taxon>Teleostei</taxon>
        <taxon>Ostariophysi</taxon>
        <taxon>Cypriniformes</taxon>
        <taxon>Danionidae</taxon>
        <taxon>Danioninae</taxon>
        <taxon>Danionella</taxon>
    </lineage>
</organism>
<evidence type="ECO:0000313" key="3">
    <source>
        <dbReference type="Proteomes" id="UP000316079"/>
    </source>
</evidence>
<dbReference type="AlphaFoldDB" id="A0A553P8Z4"/>